<organism evidence="1 2">
    <name type="scientific">Adineta steineri</name>
    <dbReference type="NCBI Taxonomy" id="433720"/>
    <lineage>
        <taxon>Eukaryota</taxon>
        <taxon>Metazoa</taxon>
        <taxon>Spiralia</taxon>
        <taxon>Gnathifera</taxon>
        <taxon>Rotifera</taxon>
        <taxon>Eurotatoria</taxon>
        <taxon>Bdelloidea</taxon>
        <taxon>Adinetida</taxon>
        <taxon>Adinetidae</taxon>
        <taxon>Adineta</taxon>
    </lineage>
</organism>
<gene>
    <name evidence="1" type="ORF">KXQ929_LOCUS52508</name>
</gene>
<dbReference type="AlphaFoldDB" id="A0A820QPW3"/>
<dbReference type="EMBL" id="CAJOBB010027931">
    <property type="protein sequence ID" value="CAF4426370.1"/>
    <property type="molecule type" value="Genomic_DNA"/>
</dbReference>
<comment type="caution">
    <text evidence="1">The sequence shown here is derived from an EMBL/GenBank/DDBJ whole genome shotgun (WGS) entry which is preliminary data.</text>
</comment>
<dbReference type="Proteomes" id="UP000663868">
    <property type="component" value="Unassembled WGS sequence"/>
</dbReference>
<protein>
    <submittedName>
        <fullName evidence="1">Uncharacterized protein</fullName>
    </submittedName>
</protein>
<name>A0A820QPW3_9BILA</name>
<sequence length="80" mass="9205">MLISSFLSFDSKITNNNNPSVSFNISIHAPFEQLNRTLLSLFISGTLTDNTTGLTFSLPKNKQWKFFIEIPYTHKYQMTI</sequence>
<proteinExistence type="predicted"/>
<accession>A0A820QPW3</accession>
<evidence type="ECO:0000313" key="1">
    <source>
        <dbReference type="EMBL" id="CAF4426370.1"/>
    </source>
</evidence>
<reference evidence="1" key="1">
    <citation type="submission" date="2021-02" db="EMBL/GenBank/DDBJ databases">
        <authorList>
            <person name="Nowell W R."/>
        </authorList>
    </citation>
    <scope>NUCLEOTIDE SEQUENCE</scope>
</reference>
<evidence type="ECO:0000313" key="2">
    <source>
        <dbReference type="Proteomes" id="UP000663868"/>
    </source>
</evidence>
<feature type="non-terminal residue" evidence="1">
    <location>
        <position position="80"/>
    </location>
</feature>